<comment type="caution">
    <text evidence="2">The sequence shown here is derived from an EMBL/GenBank/DDBJ whole genome shotgun (WGS) entry which is preliminary data.</text>
</comment>
<dbReference type="AlphaFoldDB" id="A0A834ALQ4"/>
<keyword evidence="1" id="KW-0472">Membrane</keyword>
<name>A0A834ALQ4_9CHIR</name>
<sequence>MVCGKTLLFILKDLPLMNLAIIIPCWLWFYCCLTLLEITTRGSYFAPLDILNLTVIWVFPPLKERWKKSGVRPSGLMWVKLPGADWAYGCLSTSKLQSRPHQGQLASWPPFTPWLGPLAFWLLGEKAVHITQTLFLSVRPLLLVEEASPLNSPGLLTSPLRGTVS</sequence>
<organism evidence="2 3">
    <name type="scientific">Phyllostomus discolor</name>
    <name type="common">pale spear-nosed bat</name>
    <dbReference type="NCBI Taxonomy" id="89673"/>
    <lineage>
        <taxon>Eukaryota</taxon>
        <taxon>Metazoa</taxon>
        <taxon>Chordata</taxon>
        <taxon>Craniata</taxon>
        <taxon>Vertebrata</taxon>
        <taxon>Euteleostomi</taxon>
        <taxon>Mammalia</taxon>
        <taxon>Eutheria</taxon>
        <taxon>Laurasiatheria</taxon>
        <taxon>Chiroptera</taxon>
        <taxon>Yangochiroptera</taxon>
        <taxon>Phyllostomidae</taxon>
        <taxon>Phyllostominae</taxon>
        <taxon>Phyllostomus</taxon>
    </lineage>
</organism>
<keyword evidence="1" id="KW-0812">Transmembrane</keyword>
<protein>
    <submittedName>
        <fullName evidence="2">Uncharacterized protein</fullName>
    </submittedName>
</protein>
<proteinExistence type="predicted"/>
<evidence type="ECO:0000313" key="2">
    <source>
        <dbReference type="EMBL" id="KAF6114720.1"/>
    </source>
</evidence>
<evidence type="ECO:0000313" key="3">
    <source>
        <dbReference type="Proteomes" id="UP000664940"/>
    </source>
</evidence>
<accession>A0A834ALQ4</accession>
<keyword evidence="1" id="KW-1133">Transmembrane helix</keyword>
<evidence type="ECO:0000256" key="1">
    <source>
        <dbReference type="SAM" id="Phobius"/>
    </source>
</evidence>
<dbReference type="Proteomes" id="UP000664940">
    <property type="component" value="Unassembled WGS sequence"/>
</dbReference>
<feature type="transmembrane region" description="Helical" evidence="1">
    <location>
        <begin position="16"/>
        <end position="38"/>
    </location>
</feature>
<gene>
    <name evidence="2" type="ORF">HJG60_010654</name>
</gene>
<dbReference type="EMBL" id="JABVXQ010000004">
    <property type="protein sequence ID" value="KAF6114720.1"/>
    <property type="molecule type" value="Genomic_DNA"/>
</dbReference>
<reference evidence="2 3" key="1">
    <citation type="journal article" date="2020" name="Nature">
        <title>Six reference-quality genomes reveal evolution of bat adaptations.</title>
        <authorList>
            <person name="Jebb D."/>
            <person name="Huang Z."/>
            <person name="Pippel M."/>
            <person name="Hughes G.M."/>
            <person name="Lavrichenko K."/>
            <person name="Devanna P."/>
            <person name="Winkler S."/>
            <person name="Jermiin L.S."/>
            <person name="Skirmuntt E.C."/>
            <person name="Katzourakis A."/>
            <person name="Burkitt-Gray L."/>
            <person name="Ray D.A."/>
            <person name="Sullivan K.A.M."/>
            <person name="Roscito J.G."/>
            <person name="Kirilenko B.M."/>
            <person name="Davalos L.M."/>
            <person name="Corthals A.P."/>
            <person name="Power M.L."/>
            <person name="Jones G."/>
            <person name="Ransome R.D."/>
            <person name="Dechmann D.K.N."/>
            <person name="Locatelli A.G."/>
            <person name="Puechmaille S.J."/>
            <person name="Fedrigo O."/>
            <person name="Jarvis E.D."/>
            <person name="Hiller M."/>
            <person name="Vernes S.C."/>
            <person name="Myers E.W."/>
            <person name="Teeling E.C."/>
        </authorList>
    </citation>
    <scope>NUCLEOTIDE SEQUENCE [LARGE SCALE GENOMIC DNA]</scope>
    <source>
        <strain evidence="2">Bat1K_MPI-CBG_1</strain>
    </source>
</reference>